<feature type="domain" description="ABC transporter" evidence="4">
    <location>
        <begin position="3"/>
        <end position="220"/>
    </location>
</feature>
<dbReference type="InterPro" id="IPR050166">
    <property type="entry name" value="ABC_transporter_ATP-bind"/>
</dbReference>
<dbReference type="InterPro" id="IPR003593">
    <property type="entry name" value="AAA+_ATPase"/>
</dbReference>
<dbReference type="OrthoDB" id="4425833at2"/>
<keyword evidence="2" id="KW-0547">Nucleotide-binding</keyword>
<dbReference type="PANTHER" id="PTHR42788:SF19">
    <property type="entry name" value="ALIPHATIC SULFONATES IMPORT ATP-BINDING PROTEIN SSUB 2"/>
    <property type="match status" value="1"/>
</dbReference>
<evidence type="ECO:0000256" key="1">
    <source>
        <dbReference type="ARBA" id="ARBA00022448"/>
    </source>
</evidence>
<organism evidence="5 6">
    <name type="scientific">Schaalia canis</name>
    <dbReference type="NCBI Taxonomy" id="100469"/>
    <lineage>
        <taxon>Bacteria</taxon>
        <taxon>Bacillati</taxon>
        <taxon>Actinomycetota</taxon>
        <taxon>Actinomycetes</taxon>
        <taxon>Actinomycetales</taxon>
        <taxon>Actinomycetaceae</taxon>
        <taxon>Schaalia</taxon>
    </lineage>
</organism>
<protein>
    <submittedName>
        <fullName evidence="5">ATP-binding cassette domain-containing protein</fullName>
    </submittedName>
</protein>
<evidence type="ECO:0000259" key="4">
    <source>
        <dbReference type="PROSITE" id="PS50893"/>
    </source>
</evidence>
<dbReference type="PROSITE" id="PS50893">
    <property type="entry name" value="ABC_TRANSPORTER_2"/>
    <property type="match status" value="1"/>
</dbReference>
<dbReference type="Pfam" id="PF00005">
    <property type="entry name" value="ABC_tran"/>
    <property type="match status" value="1"/>
</dbReference>
<name>A0A3P1SD99_9ACTO</name>
<gene>
    <name evidence="5" type="ORF">EII11_08330</name>
</gene>
<dbReference type="SMART" id="SM00382">
    <property type="entry name" value="AAA"/>
    <property type="match status" value="1"/>
</dbReference>
<dbReference type="Proteomes" id="UP000280444">
    <property type="component" value="Unassembled WGS sequence"/>
</dbReference>
<sequence>MSVILRDLGHRFPGGPWLFRTVNAQVVPGDVTALIGPSGSGKSTMLAIIAGWIGAAEGAVEIAPRADGSPARLNWVFQNPHGVPRRSAIDHVMVPLFARGFTIPQAQEAAQALMEDFALSHVADRPFATLSGGEGQRLMLARALAAAPDVLLVDEPTAQLDQRTAHQVAGTLTALQSRGVAVIIATHDPSVRDQCSSVIDLADFVSFDDDEGITAAEVGA</sequence>
<dbReference type="RefSeq" id="WP_124871410.1">
    <property type="nucleotide sequence ID" value="NZ_RQZF01000009.1"/>
</dbReference>
<proteinExistence type="predicted"/>
<evidence type="ECO:0000313" key="6">
    <source>
        <dbReference type="Proteomes" id="UP000280444"/>
    </source>
</evidence>
<keyword evidence="1" id="KW-0813">Transport</keyword>
<dbReference type="EMBL" id="RQZF01000009">
    <property type="protein sequence ID" value="RRC94870.1"/>
    <property type="molecule type" value="Genomic_DNA"/>
</dbReference>
<evidence type="ECO:0000256" key="2">
    <source>
        <dbReference type="ARBA" id="ARBA00022741"/>
    </source>
</evidence>
<dbReference type="InterPro" id="IPR027417">
    <property type="entry name" value="P-loop_NTPase"/>
</dbReference>
<dbReference type="SUPFAM" id="SSF52540">
    <property type="entry name" value="P-loop containing nucleoside triphosphate hydrolases"/>
    <property type="match status" value="1"/>
</dbReference>
<dbReference type="InterPro" id="IPR003439">
    <property type="entry name" value="ABC_transporter-like_ATP-bd"/>
</dbReference>
<reference evidence="5 6" key="1">
    <citation type="submission" date="2018-11" db="EMBL/GenBank/DDBJ databases">
        <title>Genomes From Bacteria Associated with the Canine Oral Cavity: a Test Case for Automated Genome-Based Taxonomic Assignment.</title>
        <authorList>
            <person name="Coil D.A."/>
            <person name="Jospin G."/>
            <person name="Darling A.E."/>
            <person name="Wallis C."/>
            <person name="Davis I.J."/>
            <person name="Harris S."/>
            <person name="Eisen J.A."/>
            <person name="Holcombe L.J."/>
            <person name="O'Flynn C."/>
        </authorList>
    </citation>
    <scope>NUCLEOTIDE SEQUENCE [LARGE SCALE GENOMIC DNA]</scope>
    <source>
        <strain evidence="5 6">OH770</strain>
    </source>
</reference>
<evidence type="ECO:0000256" key="3">
    <source>
        <dbReference type="ARBA" id="ARBA00022840"/>
    </source>
</evidence>
<accession>A0A3P1SD99</accession>
<keyword evidence="6" id="KW-1185">Reference proteome</keyword>
<dbReference type="GO" id="GO:0016887">
    <property type="term" value="F:ATP hydrolysis activity"/>
    <property type="evidence" value="ECO:0007669"/>
    <property type="project" value="InterPro"/>
</dbReference>
<dbReference type="GO" id="GO:0005524">
    <property type="term" value="F:ATP binding"/>
    <property type="evidence" value="ECO:0007669"/>
    <property type="project" value="UniProtKB-KW"/>
</dbReference>
<dbReference type="AlphaFoldDB" id="A0A3P1SD99"/>
<comment type="caution">
    <text evidence="5">The sequence shown here is derived from an EMBL/GenBank/DDBJ whole genome shotgun (WGS) entry which is preliminary data.</text>
</comment>
<evidence type="ECO:0000313" key="5">
    <source>
        <dbReference type="EMBL" id="RRC94870.1"/>
    </source>
</evidence>
<dbReference type="Gene3D" id="3.40.50.300">
    <property type="entry name" value="P-loop containing nucleotide triphosphate hydrolases"/>
    <property type="match status" value="1"/>
</dbReference>
<keyword evidence="3 5" id="KW-0067">ATP-binding</keyword>
<dbReference type="PANTHER" id="PTHR42788">
    <property type="entry name" value="TAURINE IMPORT ATP-BINDING PROTEIN-RELATED"/>
    <property type="match status" value="1"/>
</dbReference>